<dbReference type="PROSITE" id="PS50157">
    <property type="entry name" value="ZINC_FINGER_C2H2_2"/>
    <property type="match status" value="8"/>
</dbReference>
<dbReference type="Proteomes" id="UP000009046">
    <property type="component" value="Unassembled WGS sequence"/>
</dbReference>
<proteinExistence type="predicted"/>
<evidence type="ECO:0000256" key="6">
    <source>
        <dbReference type="ARBA" id="ARBA00023015"/>
    </source>
</evidence>
<protein>
    <submittedName>
        <fullName evidence="13 14">Zinc finger protein, putative</fullName>
    </submittedName>
</protein>
<feature type="domain" description="ZAD" evidence="12">
    <location>
        <begin position="13"/>
        <end position="83"/>
    </location>
</feature>
<dbReference type="InterPro" id="IPR012934">
    <property type="entry name" value="Znf_AD"/>
</dbReference>
<evidence type="ECO:0000259" key="12">
    <source>
        <dbReference type="PROSITE" id="PS51915"/>
    </source>
</evidence>
<evidence type="ECO:0000259" key="11">
    <source>
        <dbReference type="PROSITE" id="PS50157"/>
    </source>
</evidence>
<dbReference type="EMBL" id="DS235154">
    <property type="protein sequence ID" value="EEB12637.1"/>
    <property type="molecule type" value="Genomic_DNA"/>
</dbReference>
<evidence type="ECO:0000256" key="10">
    <source>
        <dbReference type="PROSITE-ProRule" id="PRU01263"/>
    </source>
</evidence>
<dbReference type="Pfam" id="PF00096">
    <property type="entry name" value="zf-C2H2"/>
    <property type="match status" value="3"/>
</dbReference>
<dbReference type="InParanoid" id="E0VGY1"/>
<accession>E0VGY1</accession>
<keyword evidence="15" id="KW-1185">Reference proteome</keyword>
<feature type="domain" description="C2H2-type" evidence="11">
    <location>
        <begin position="427"/>
        <end position="454"/>
    </location>
</feature>
<keyword evidence="4 9" id="KW-0863">Zinc-finger</keyword>
<dbReference type="HOGENOM" id="CLU_390949_0_0_1"/>
<gene>
    <name evidence="14" type="primary">8240297</name>
    <name evidence="13" type="ORF">Phum_PHUM194940</name>
</gene>
<dbReference type="SMART" id="SM00868">
    <property type="entry name" value="zf-AD"/>
    <property type="match status" value="1"/>
</dbReference>
<evidence type="ECO:0000256" key="4">
    <source>
        <dbReference type="ARBA" id="ARBA00022771"/>
    </source>
</evidence>
<sequence length="706" mass="82817">MLQTVLTVKDFNSVCRICLQCQKDMIDIFSTGFHKQFIKITKIEVKCDDNLPKKICQNCLTQMKHLSEFLEKVKSSDAYLHLLLSCDQDLNGKEKGKKSYCRSKIKTKKIKSKRFLKNSKIVKEKELDVDKNKYYVIFVPDSDKDKKLDAEICIKDISLNENENSELLHFCKSLINDHSKVKLRQKLPETGENEEENKKINEIKKCKNSYEEMKDLNNHYLIHHSHVTINNKFYYECPVCKFKGDKKFEFLNHLTKHSEEVDSVGEPLELNEEEDEKIFVSFTEAVTLMSILNNSSKIYEIENVYSCEESQFKIDSLLEEHYEEEPPNSLVEKSLNKICPVCKMEISFDKINDDVVDIDEDEEGKKNMIFICEKCEMKCLGIENYKKHYSSCKGQNLYKKLEICQVFQGDSLKIHCKRQTLRMENFIKCEICNRKFIRQASFDRHKSAHLNPRYFDCDICKLPLPSKTSLQKHSELHKINVSNFKCKTCKANFTSRDSLTTHQSSAGHNVSRQRELECNVCGEKFLIGKKFTEHIKMHPKYKMGECGLCGKRLSTFQSLMFHMQRHFKSNSILCPHCGKQFFEEKNYNRHLLTHEGIKPYSCDIQGCEKSFYTFFELNRHKKYHNNTRDFVCPHCAKSFHEANHLTVHVRIHTGERPYTCPHCKRGFITRTRCKHHIKLVHQGIGYDQIQSRISKKVAIFETLDGN</sequence>
<keyword evidence="5 10" id="KW-0862">Zinc</keyword>
<feature type="domain" description="C2H2-type" evidence="11">
    <location>
        <begin position="544"/>
        <end position="571"/>
    </location>
</feature>
<keyword evidence="7" id="KW-0804">Transcription</keyword>
<evidence type="ECO:0000256" key="7">
    <source>
        <dbReference type="ARBA" id="ARBA00023163"/>
    </source>
</evidence>
<dbReference type="OrthoDB" id="6591996at2759"/>
<dbReference type="GO" id="GO:0008270">
    <property type="term" value="F:zinc ion binding"/>
    <property type="evidence" value="ECO:0007669"/>
    <property type="project" value="UniProtKB-UniRule"/>
</dbReference>
<evidence type="ECO:0000256" key="9">
    <source>
        <dbReference type="PROSITE-ProRule" id="PRU00042"/>
    </source>
</evidence>
<evidence type="ECO:0000256" key="1">
    <source>
        <dbReference type="ARBA" id="ARBA00004123"/>
    </source>
</evidence>
<keyword evidence="2 10" id="KW-0479">Metal-binding</keyword>
<dbReference type="Gene3D" id="3.40.1800.20">
    <property type="match status" value="1"/>
</dbReference>
<keyword evidence="6" id="KW-0805">Transcription regulation</keyword>
<dbReference type="PANTHER" id="PTHR47772">
    <property type="entry name" value="ZINC FINGER PROTEIN 200"/>
    <property type="match status" value="1"/>
</dbReference>
<dbReference type="OMA" id="ICEKCEM"/>
<dbReference type="SMART" id="SM00355">
    <property type="entry name" value="ZnF_C2H2"/>
    <property type="match status" value="11"/>
</dbReference>
<dbReference type="CTD" id="8240297"/>
<dbReference type="PROSITE" id="PS00028">
    <property type="entry name" value="ZINC_FINGER_C2H2_1"/>
    <property type="match status" value="8"/>
</dbReference>
<dbReference type="InterPro" id="IPR050636">
    <property type="entry name" value="C2H2-ZF_domain-containing"/>
</dbReference>
<evidence type="ECO:0000256" key="5">
    <source>
        <dbReference type="ARBA" id="ARBA00022833"/>
    </source>
</evidence>
<reference evidence="14" key="3">
    <citation type="submission" date="2021-02" db="UniProtKB">
        <authorList>
            <consortium name="EnsemblMetazoa"/>
        </authorList>
    </citation>
    <scope>IDENTIFICATION</scope>
    <source>
        <strain evidence="14">USDA</strain>
    </source>
</reference>
<evidence type="ECO:0000256" key="3">
    <source>
        <dbReference type="ARBA" id="ARBA00022737"/>
    </source>
</evidence>
<feature type="binding site" evidence="10">
    <location>
        <position position="59"/>
    </location>
    <ligand>
        <name>Zn(2+)</name>
        <dbReference type="ChEBI" id="CHEBI:29105"/>
    </ligand>
</feature>
<dbReference type="AlphaFoldDB" id="E0VGY1"/>
<dbReference type="InterPro" id="IPR036236">
    <property type="entry name" value="Znf_C2H2_sf"/>
</dbReference>
<evidence type="ECO:0000313" key="13">
    <source>
        <dbReference type="EMBL" id="EEB12637.1"/>
    </source>
</evidence>
<keyword evidence="3" id="KW-0677">Repeat</keyword>
<dbReference type="FunFam" id="3.30.160.60:FF:000032">
    <property type="entry name" value="Krueppel-like factor 4"/>
    <property type="match status" value="1"/>
</dbReference>
<dbReference type="EnsemblMetazoa" id="PHUM194940-RA">
    <property type="protein sequence ID" value="PHUM194940-PA"/>
    <property type="gene ID" value="PHUM194940"/>
</dbReference>
<dbReference type="EMBL" id="AAZO01002261">
    <property type="status" value="NOT_ANNOTATED_CDS"/>
    <property type="molecule type" value="Genomic_DNA"/>
</dbReference>
<feature type="domain" description="C2H2-type" evidence="11">
    <location>
        <begin position="572"/>
        <end position="599"/>
    </location>
</feature>
<feature type="domain" description="C2H2-type" evidence="11">
    <location>
        <begin position="630"/>
        <end position="657"/>
    </location>
</feature>
<evidence type="ECO:0000256" key="2">
    <source>
        <dbReference type="ARBA" id="ARBA00022723"/>
    </source>
</evidence>
<dbReference type="PROSITE" id="PS51915">
    <property type="entry name" value="ZAD"/>
    <property type="match status" value="1"/>
</dbReference>
<feature type="binding site" evidence="10">
    <location>
        <position position="15"/>
    </location>
    <ligand>
        <name>Zn(2+)</name>
        <dbReference type="ChEBI" id="CHEBI:29105"/>
    </ligand>
</feature>
<organism>
    <name type="scientific">Pediculus humanus subsp. corporis</name>
    <name type="common">Body louse</name>
    <dbReference type="NCBI Taxonomy" id="121224"/>
    <lineage>
        <taxon>Eukaryota</taxon>
        <taxon>Metazoa</taxon>
        <taxon>Ecdysozoa</taxon>
        <taxon>Arthropoda</taxon>
        <taxon>Hexapoda</taxon>
        <taxon>Insecta</taxon>
        <taxon>Pterygota</taxon>
        <taxon>Neoptera</taxon>
        <taxon>Paraneoptera</taxon>
        <taxon>Psocodea</taxon>
        <taxon>Troctomorpha</taxon>
        <taxon>Phthiraptera</taxon>
        <taxon>Anoplura</taxon>
        <taxon>Pediculidae</taxon>
        <taxon>Pediculus</taxon>
    </lineage>
</organism>
<reference evidence="13" key="2">
    <citation type="submission" date="2007-04" db="EMBL/GenBank/DDBJ databases">
        <title>The genome of the human body louse.</title>
        <authorList>
            <consortium name="The Human Body Louse Genome Consortium"/>
            <person name="Kirkness E."/>
            <person name="Walenz B."/>
            <person name="Hass B."/>
            <person name="Bruggner R."/>
            <person name="Strausberg R."/>
        </authorList>
    </citation>
    <scope>NUCLEOTIDE SEQUENCE</scope>
    <source>
        <strain evidence="13">USDA</strain>
    </source>
</reference>
<dbReference type="KEGG" id="phu:Phum_PHUM194940"/>
<evidence type="ECO:0000256" key="8">
    <source>
        <dbReference type="ARBA" id="ARBA00023242"/>
    </source>
</evidence>
<dbReference type="PANTHER" id="PTHR47772:SF13">
    <property type="entry name" value="GASTRULA ZINC FINGER PROTEIN XLCGF49.1-LIKE-RELATED"/>
    <property type="match status" value="1"/>
</dbReference>
<dbReference type="GO" id="GO:0005634">
    <property type="term" value="C:nucleus"/>
    <property type="evidence" value="ECO:0007669"/>
    <property type="project" value="UniProtKB-SubCell"/>
</dbReference>
<feature type="binding site" evidence="10">
    <location>
        <position position="18"/>
    </location>
    <ligand>
        <name>Zn(2+)</name>
        <dbReference type="ChEBI" id="CHEBI:29105"/>
    </ligand>
</feature>
<keyword evidence="8" id="KW-0539">Nucleus</keyword>
<dbReference type="Pfam" id="PF07776">
    <property type="entry name" value="zf-AD"/>
    <property type="match status" value="1"/>
</dbReference>
<feature type="domain" description="C2H2-type" evidence="11">
    <location>
        <begin position="600"/>
        <end position="629"/>
    </location>
</feature>
<feature type="domain" description="C2H2-type" evidence="11">
    <location>
        <begin position="484"/>
        <end position="513"/>
    </location>
</feature>
<dbReference type="SUPFAM" id="SSF57667">
    <property type="entry name" value="beta-beta-alpha zinc fingers"/>
    <property type="match status" value="5"/>
</dbReference>
<name>E0VGY1_PEDHC</name>
<dbReference type="InterPro" id="IPR013087">
    <property type="entry name" value="Znf_C2H2_type"/>
</dbReference>
<feature type="binding site" evidence="10">
    <location>
        <position position="56"/>
    </location>
    <ligand>
        <name>Zn(2+)</name>
        <dbReference type="ChEBI" id="CHEBI:29105"/>
    </ligand>
</feature>
<feature type="domain" description="C2H2-type" evidence="11">
    <location>
        <begin position="658"/>
        <end position="683"/>
    </location>
</feature>
<dbReference type="SUPFAM" id="SSF57716">
    <property type="entry name" value="Glucocorticoid receptor-like (DNA-binding domain)"/>
    <property type="match status" value="1"/>
</dbReference>
<feature type="domain" description="C2H2-type" evidence="11">
    <location>
        <begin position="516"/>
        <end position="543"/>
    </location>
</feature>
<dbReference type="GeneID" id="8240297"/>
<dbReference type="eggNOG" id="KOG1721">
    <property type="taxonomic scope" value="Eukaryota"/>
</dbReference>
<reference evidence="13" key="1">
    <citation type="submission" date="2007-04" db="EMBL/GenBank/DDBJ databases">
        <title>Annotation of Pediculus humanus corporis strain USDA.</title>
        <authorList>
            <person name="Kirkness E."/>
            <person name="Hannick L."/>
            <person name="Hass B."/>
            <person name="Bruggner R."/>
            <person name="Lawson D."/>
            <person name="Bidwell S."/>
            <person name="Joardar V."/>
            <person name="Caler E."/>
            <person name="Walenz B."/>
            <person name="Inman J."/>
            <person name="Schobel S."/>
            <person name="Galinsky K."/>
            <person name="Amedeo P."/>
            <person name="Strausberg R."/>
        </authorList>
    </citation>
    <scope>NUCLEOTIDE SEQUENCE</scope>
    <source>
        <strain evidence="13">USDA</strain>
    </source>
</reference>
<evidence type="ECO:0000313" key="15">
    <source>
        <dbReference type="Proteomes" id="UP000009046"/>
    </source>
</evidence>
<dbReference type="VEuPathDB" id="VectorBase:PHUM194940"/>
<dbReference type="RefSeq" id="XP_002425375.1">
    <property type="nucleotide sequence ID" value="XM_002425330.1"/>
</dbReference>
<comment type="subcellular location">
    <subcellularLocation>
        <location evidence="1">Nucleus</location>
    </subcellularLocation>
</comment>
<dbReference type="STRING" id="121224.E0VGY1"/>
<evidence type="ECO:0000313" key="14">
    <source>
        <dbReference type="EnsemblMetazoa" id="PHUM194940-PA"/>
    </source>
</evidence>
<dbReference type="Gene3D" id="3.30.160.60">
    <property type="entry name" value="Classic Zinc Finger"/>
    <property type="match status" value="7"/>
</dbReference>